<reference evidence="2" key="1">
    <citation type="submission" date="2023-04" db="EMBL/GenBank/DDBJ databases">
        <authorList>
            <person name="Vijverberg K."/>
            <person name="Xiong W."/>
            <person name="Schranz E."/>
        </authorList>
    </citation>
    <scope>NUCLEOTIDE SEQUENCE</scope>
</reference>
<organism evidence="2 3">
    <name type="scientific">Lactuca saligna</name>
    <name type="common">Willowleaf lettuce</name>
    <dbReference type="NCBI Taxonomy" id="75948"/>
    <lineage>
        <taxon>Eukaryota</taxon>
        <taxon>Viridiplantae</taxon>
        <taxon>Streptophyta</taxon>
        <taxon>Embryophyta</taxon>
        <taxon>Tracheophyta</taxon>
        <taxon>Spermatophyta</taxon>
        <taxon>Magnoliopsida</taxon>
        <taxon>eudicotyledons</taxon>
        <taxon>Gunneridae</taxon>
        <taxon>Pentapetalae</taxon>
        <taxon>asterids</taxon>
        <taxon>campanulids</taxon>
        <taxon>Asterales</taxon>
        <taxon>Asteraceae</taxon>
        <taxon>Cichorioideae</taxon>
        <taxon>Cichorieae</taxon>
        <taxon>Lactucinae</taxon>
        <taxon>Lactuca</taxon>
    </lineage>
</organism>
<dbReference type="Proteomes" id="UP001177003">
    <property type="component" value="Chromosome 7"/>
</dbReference>
<proteinExistence type="predicted"/>
<evidence type="ECO:0000313" key="3">
    <source>
        <dbReference type="Proteomes" id="UP001177003"/>
    </source>
</evidence>
<sequence length="104" mass="10706">MAYRVCTIRVFIISSIKIELQDKKKMLPAEDVGGKGSTGEAAEKGGEAAEDGGEDDDDGDIADMIGAREEKGRREPASMRKLEGFTAGGDGGGDVSSGGIVRGG</sequence>
<keyword evidence="3" id="KW-1185">Reference proteome</keyword>
<accession>A0AA35ZLA8</accession>
<feature type="compositionally biased region" description="Gly residues" evidence="1">
    <location>
        <begin position="86"/>
        <end position="104"/>
    </location>
</feature>
<feature type="compositionally biased region" description="Basic and acidic residues" evidence="1">
    <location>
        <begin position="66"/>
        <end position="83"/>
    </location>
</feature>
<evidence type="ECO:0000313" key="2">
    <source>
        <dbReference type="EMBL" id="CAI9294318.1"/>
    </source>
</evidence>
<feature type="region of interest" description="Disordered" evidence="1">
    <location>
        <begin position="24"/>
        <end position="104"/>
    </location>
</feature>
<dbReference type="EMBL" id="OX465083">
    <property type="protein sequence ID" value="CAI9294318.1"/>
    <property type="molecule type" value="Genomic_DNA"/>
</dbReference>
<feature type="compositionally biased region" description="Acidic residues" evidence="1">
    <location>
        <begin position="48"/>
        <end position="61"/>
    </location>
</feature>
<evidence type="ECO:0000256" key="1">
    <source>
        <dbReference type="SAM" id="MobiDB-lite"/>
    </source>
</evidence>
<protein>
    <submittedName>
        <fullName evidence="2">Uncharacterized protein</fullName>
    </submittedName>
</protein>
<gene>
    <name evidence="2" type="ORF">LSALG_LOCUS33304</name>
</gene>
<name>A0AA35ZLA8_LACSI</name>
<dbReference type="AlphaFoldDB" id="A0AA35ZLA8"/>